<keyword evidence="5" id="KW-0175">Coiled coil</keyword>
<sequence>MSTNILPFQKKLRLALLSFIISGALIYTSQNYNLNEKAQRFLVKFLNVPQQFISQVLTEYREFENQKIAELEEEILNLKNQIYENELEIKSLENSRPFNDFNFAINKNAETYINSFDQMNFTCCNKHRIYINNPNNLTDGMFAVSQGNFAIGKTKTISADEMEVRLLSDPSEYISIKTTNGFFCIAKGTGKGRLISCLNESKAVSYSYGDTFFTTGFDGIYPPGLIVGRLENISSSQINIFQQNLEIELFFDPYQSINKKVILHE</sequence>
<feature type="transmembrane region" description="Helical" evidence="6">
    <location>
        <begin position="12"/>
        <end position="29"/>
    </location>
</feature>
<evidence type="ECO:0000256" key="5">
    <source>
        <dbReference type="SAM" id="Coils"/>
    </source>
</evidence>
<dbReference type="Pfam" id="PF04085">
    <property type="entry name" value="MreC"/>
    <property type="match status" value="1"/>
</dbReference>
<evidence type="ECO:0000256" key="6">
    <source>
        <dbReference type="SAM" id="Phobius"/>
    </source>
</evidence>
<evidence type="ECO:0000256" key="3">
    <source>
        <dbReference type="ARBA" id="ARBA00022960"/>
    </source>
</evidence>
<dbReference type="AlphaFoldDB" id="E7C1F7"/>
<dbReference type="GO" id="GO:0008360">
    <property type="term" value="P:regulation of cell shape"/>
    <property type="evidence" value="ECO:0007669"/>
    <property type="project" value="UniProtKB-KW"/>
</dbReference>
<comment type="similarity">
    <text evidence="1">Belongs to the MreC family.</text>
</comment>
<proteinExistence type="inferred from homology"/>
<protein>
    <recommendedName>
        <fullName evidence="2">Cell shape-determining protein MreC</fullName>
    </recommendedName>
    <alternativeName>
        <fullName evidence="4">Cell shape protein MreC</fullName>
    </alternativeName>
</protein>
<evidence type="ECO:0000256" key="1">
    <source>
        <dbReference type="ARBA" id="ARBA00009369"/>
    </source>
</evidence>
<dbReference type="PANTHER" id="PTHR34138">
    <property type="entry name" value="CELL SHAPE-DETERMINING PROTEIN MREC"/>
    <property type="match status" value="1"/>
</dbReference>
<dbReference type="InterPro" id="IPR042175">
    <property type="entry name" value="Cell/Rod_MreC_2"/>
</dbReference>
<dbReference type="Gene3D" id="2.40.10.340">
    <property type="entry name" value="Rod shape-determining protein MreC, domain 1"/>
    <property type="match status" value="1"/>
</dbReference>
<feature type="domain" description="Rod shape-determining protein MreC beta-barrel core" evidence="7">
    <location>
        <begin position="136"/>
        <end position="254"/>
    </location>
</feature>
<name>E7C1F7_9BACT</name>
<keyword evidence="6" id="KW-0812">Transmembrane</keyword>
<evidence type="ECO:0000259" key="7">
    <source>
        <dbReference type="Pfam" id="PF04085"/>
    </source>
</evidence>
<reference evidence="8" key="1">
    <citation type="submission" date="2010-01" db="EMBL/GenBank/DDBJ databases">
        <title>Genome fragments of uncultured bacteria from the North Pacific subtropical Gyre.</title>
        <authorList>
            <person name="Pham V.D."/>
            <person name="Delong E.F."/>
        </authorList>
    </citation>
    <scope>NUCLEOTIDE SEQUENCE</scope>
</reference>
<dbReference type="EMBL" id="GU567949">
    <property type="protein sequence ID" value="ADI21281.1"/>
    <property type="molecule type" value="Genomic_DNA"/>
</dbReference>
<keyword evidence="6" id="KW-1133">Transmembrane helix</keyword>
<feature type="coiled-coil region" evidence="5">
    <location>
        <begin position="54"/>
        <end position="95"/>
    </location>
</feature>
<dbReference type="PANTHER" id="PTHR34138:SF1">
    <property type="entry name" value="CELL SHAPE-DETERMINING PROTEIN MREC"/>
    <property type="match status" value="1"/>
</dbReference>
<keyword evidence="6" id="KW-0472">Membrane</keyword>
<accession>E7C1F7</accession>
<evidence type="ECO:0000313" key="8">
    <source>
        <dbReference type="EMBL" id="ADI21281.1"/>
    </source>
</evidence>
<evidence type="ECO:0000256" key="4">
    <source>
        <dbReference type="ARBA" id="ARBA00032089"/>
    </source>
</evidence>
<dbReference type="Gene3D" id="2.40.10.350">
    <property type="entry name" value="Rod shape-determining protein MreC, domain 2"/>
    <property type="match status" value="1"/>
</dbReference>
<dbReference type="GO" id="GO:0005886">
    <property type="term" value="C:plasma membrane"/>
    <property type="evidence" value="ECO:0007669"/>
    <property type="project" value="TreeGrafter"/>
</dbReference>
<keyword evidence="3" id="KW-0133">Cell shape</keyword>
<evidence type="ECO:0000256" key="2">
    <source>
        <dbReference type="ARBA" id="ARBA00013855"/>
    </source>
</evidence>
<dbReference type="InterPro" id="IPR055342">
    <property type="entry name" value="MreC_beta-barrel_core"/>
</dbReference>
<organism evidence="8">
    <name type="scientific">uncultured myxobacterium HF0010_08B07</name>
    <dbReference type="NCBI Taxonomy" id="723553"/>
    <lineage>
        <taxon>Bacteria</taxon>
        <taxon>Pseudomonadati</taxon>
        <taxon>Myxococcota</taxon>
        <taxon>Myxococcia</taxon>
        <taxon>Myxococcales</taxon>
        <taxon>environmental samples</taxon>
    </lineage>
</organism>
<dbReference type="InterPro" id="IPR007221">
    <property type="entry name" value="MreC"/>
</dbReference>
<dbReference type="InterPro" id="IPR042177">
    <property type="entry name" value="Cell/Rod_1"/>
</dbReference>